<dbReference type="SMART" id="SM00382">
    <property type="entry name" value="AAA"/>
    <property type="match status" value="1"/>
</dbReference>
<dbReference type="PANTHER" id="PTHR24221">
    <property type="entry name" value="ATP-BINDING CASSETTE SUB-FAMILY B"/>
    <property type="match status" value="1"/>
</dbReference>
<evidence type="ECO:0000313" key="11">
    <source>
        <dbReference type="Proteomes" id="UP001597448"/>
    </source>
</evidence>
<feature type="transmembrane region" description="Helical" evidence="7">
    <location>
        <begin position="52"/>
        <end position="73"/>
    </location>
</feature>
<dbReference type="SUPFAM" id="SSF90123">
    <property type="entry name" value="ABC transporter transmembrane region"/>
    <property type="match status" value="1"/>
</dbReference>
<feature type="transmembrane region" description="Helical" evidence="7">
    <location>
        <begin position="160"/>
        <end position="178"/>
    </location>
</feature>
<dbReference type="InterPro" id="IPR039421">
    <property type="entry name" value="Type_1_exporter"/>
</dbReference>
<dbReference type="RefSeq" id="WP_209994757.1">
    <property type="nucleotide sequence ID" value="NZ_JBHSVQ010000001.1"/>
</dbReference>
<dbReference type="PROSITE" id="PS50929">
    <property type="entry name" value="ABC_TM1F"/>
    <property type="match status" value="1"/>
</dbReference>
<evidence type="ECO:0000256" key="6">
    <source>
        <dbReference type="ARBA" id="ARBA00023136"/>
    </source>
</evidence>
<keyword evidence="4 10" id="KW-0067">ATP-binding</keyword>
<dbReference type="GO" id="GO:0005524">
    <property type="term" value="F:ATP binding"/>
    <property type="evidence" value="ECO:0007669"/>
    <property type="project" value="UniProtKB-KW"/>
</dbReference>
<dbReference type="PANTHER" id="PTHR24221:SF654">
    <property type="entry name" value="ATP-BINDING CASSETTE SUB-FAMILY B MEMBER 6"/>
    <property type="match status" value="1"/>
</dbReference>
<dbReference type="PROSITE" id="PS00211">
    <property type="entry name" value="ABC_TRANSPORTER_1"/>
    <property type="match status" value="1"/>
</dbReference>
<feature type="transmembrane region" description="Helical" evidence="7">
    <location>
        <begin position="20"/>
        <end position="40"/>
    </location>
</feature>
<keyword evidence="5 7" id="KW-1133">Transmembrane helix</keyword>
<feature type="domain" description="ABC transmembrane type-1" evidence="9">
    <location>
        <begin position="20"/>
        <end position="304"/>
    </location>
</feature>
<dbReference type="InterPro" id="IPR036640">
    <property type="entry name" value="ABC1_TM_sf"/>
</dbReference>
<dbReference type="InterPro" id="IPR003439">
    <property type="entry name" value="ABC_transporter-like_ATP-bd"/>
</dbReference>
<feature type="transmembrane region" description="Helical" evidence="7">
    <location>
        <begin position="243"/>
        <end position="266"/>
    </location>
</feature>
<dbReference type="EMBL" id="JBHUKY010000044">
    <property type="protein sequence ID" value="MFD2412657.1"/>
    <property type="molecule type" value="Genomic_DNA"/>
</dbReference>
<dbReference type="Gene3D" id="3.40.50.300">
    <property type="entry name" value="P-loop containing nucleotide triphosphate hydrolases"/>
    <property type="match status" value="1"/>
</dbReference>
<keyword evidence="11" id="KW-1185">Reference proteome</keyword>
<evidence type="ECO:0000259" key="8">
    <source>
        <dbReference type="PROSITE" id="PS50893"/>
    </source>
</evidence>
<dbReference type="Pfam" id="PF00664">
    <property type="entry name" value="ABC_membrane"/>
    <property type="match status" value="1"/>
</dbReference>
<evidence type="ECO:0000256" key="3">
    <source>
        <dbReference type="ARBA" id="ARBA00022741"/>
    </source>
</evidence>
<keyword evidence="6 7" id="KW-0472">Membrane</keyword>
<dbReference type="Pfam" id="PF00005">
    <property type="entry name" value="ABC_tran"/>
    <property type="match status" value="1"/>
</dbReference>
<dbReference type="InterPro" id="IPR011527">
    <property type="entry name" value="ABC1_TM_dom"/>
</dbReference>
<dbReference type="InterPro" id="IPR027417">
    <property type="entry name" value="P-loop_NTPase"/>
</dbReference>
<evidence type="ECO:0000256" key="2">
    <source>
        <dbReference type="ARBA" id="ARBA00022692"/>
    </source>
</evidence>
<evidence type="ECO:0000256" key="7">
    <source>
        <dbReference type="SAM" id="Phobius"/>
    </source>
</evidence>
<dbReference type="InterPro" id="IPR017871">
    <property type="entry name" value="ABC_transporter-like_CS"/>
</dbReference>
<evidence type="ECO:0000256" key="5">
    <source>
        <dbReference type="ARBA" id="ARBA00022989"/>
    </source>
</evidence>
<evidence type="ECO:0000256" key="1">
    <source>
        <dbReference type="ARBA" id="ARBA00004651"/>
    </source>
</evidence>
<evidence type="ECO:0000256" key="4">
    <source>
        <dbReference type="ARBA" id="ARBA00022840"/>
    </source>
</evidence>
<protein>
    <submittedName>
        <fullName evidence="10">ABC transporter ATP-binding protein</fullName>
    </submittedName>
</protein>
<name>A0ABW5FG27_9BACL</name>
<dbReference type="InterPro" id="IPR003593">
    <property type="entry name" value="AAA+_ATPase"/>
</dbReference>
<feature type="transmembrane region" description="Helical" evidence="7">
    <location>
        <begin position="130"/>
        <end position="154"/>
    </location>
</feature>
<sequence>MNPTRTLIKEILSDSKRTLFLILFFNISAALVSTLQPLLFKDLFDDILPDKQIGTAAFYMLLLILIPVIYAALNSVTSYYNNELGNHLSKNLRLRLFSDVLRTRPSNVDSIGKGEIINRITLQVGMLCEIFVVDTLMSMVSNAILLIATLWIMFSMSTELTLAAILSFPLCMYGFKRFRSKTERLDKQYHGILDKGINYLNDFFTNLKAVHRCNGHQAEQKRWREWNDEAWRISRQSRLFHHVVLNLVADTVISIITGIIYGYSLFLILKGRISPGTLLAFIVILPRLYHIFKSLLTLNIDRSRMTVIINNLNDILELEKIGSGANAPNYSRVPLLQMRNVSYRYAPADSFGITDFNLEIQPGAFVGIVGLSGSGKSTIFELIHRFIEPDEGEICLDGVAIQELDIHELRRYVGYSPQKGVLWNKSILDNIIYPLQKEDMNEETWRKFSTAVNLAHVDPFVLSMPEQYDKQVENHGDNLSGGEIQRILLARAFMSEPRILMLDEYTSALDALTESDLNDTLLSLKGKQTILVIAHRLSTVKNADVILVVDKGRIVEQGSPAELLAQQGMYYKMVEKQKI</sequence>
<evidence type="ECO:0000313" key="10">
    <source>
        <dbReference type="EMBL" id="MFD2412657.1"/>
    </source>
</evidence>
<dbReference type="Proteomes" id="UP001597448">
    <property type="component" value="Unassembled WGS sequence"/>
</dbReference>
<keyword evidence="3" id="KW-0547">Nucleotide-binding</keyword>
<proteinExistence type="predicted"/>
<feature type="domain" description="ABC transporter" evidence="8">
    <location>
        <begin position="336"/>
        <end position="576"/>
    </location>
</feature>
<dbReference type="PROSITE" id="PS50893">
    <property type="entry name" value="ABC_TRANSPORTER_2"/>
    <property type="match status" value="1"/>
</dbReference>
<keyword evidence="2 7" id="KW-0812">Transmembrane</keyword>
<evidence type="ECO:0000259" key="9">
    <source>
        <dbReference type="PROSITE" id="PS50929"/>
    </source>
</evidence>
<organism evidence="10 11">
    <name type="scientific">Paenibacillus rhizoplanae</name>
    <dbReference type="NCBI Taxonomy" id="1917181"/>
    <lineage>
        <taxon>Bacteria</taxon>
        <taxon>Bacillati</taxon>
        <taxon>Bacillota</taxon>
        <taxon>Bacilli</taxon>
        <taxon>Bacillales</taxon>
        <taxon>Paenibacillaceae</taxon>
        <taxon>Paenibacillus</taxon>
    </lineage>
</organism>
<reference evidence="11" key="1">
    <citation type="journal article" date="2019" name="Int. J. Syst. Evol. Microbiol.">
        <title>The Global Catalogue of Microorganisms (GCM) 10K type strain sequencing project: providing services to taxonomists for standard genome sequencing and annotation.</title>
        <authorList>
            <consortium name="The Broad Institute Genomics Platform"/>
            <consortium name="The Broad Institute Genome Sequencing Center for Infectious Disease"/>
            <person name="Wu L."/>
            <person name="Ma J."/>
        </authorList>
    </citation>
    <scope>NUCLEOTIDE SEQUENCE [LARGE SCALE GENOMIC DNA]</scope>
    <source>
        <strain evidence="11">CCM 8725</strain>
    </source>
</reference>
<dbReference type="SUPFAM" id="SSF52540">
    <property type="entry name" value="P-loop containing nucleoside triphosphate hydrolases"/>
    <property type="match status" value="1"/>
</dbReference>
<comment type="caution">
    <text evidence="10">The sequence shown here is derived from an EMBL/GenBank/DDBJ whole genome shotgun (WGS) entry which is preliminary data.</text>
</comment>
<comment type="subcellular location">
    <subcellularLocation>
        <location evidence="1">Cell membrane</location>
        <topology evidence="1">Multi-pass membrane protein</topology>
    </subcellularLocation>
</comment>
<dbReference type="Gene3D" id="1.20.1560.10">
    <property type="entry name" value="ABC transporter type 1, transmembrane domain"/>
    <property type="match status" value="1"/>
</dbReference>
<gene>
    <name evidence="10" type="ORF">ACFSX3_22450</name>
</gene>
<dbReference type="CDD" id="cd07346">
    <property type="entry name" value="ABC_6TM_exporters"/>
    <property type="match status" value="1"/>
</dbReference>
<accession>A0ABW5FG27</accession>